<dbReference type="PANTHER" id="PTHR16228:SF7">
    <property type="entry name" value="SLC41A_MGTE INTEGRAL MEMBRANE DOMAIN-CONTAINING PROTEIN"/>
    <property type="match status" value="1"/>
</dbReference>
<evidence type="ECO:0000259" key="11">
    <source>
        <dbReference type="Pfam" id="PF01769"/>
    </source>
</evidence>
<feature type="transmembrane region" description="Helical" evidence="10">
    <location>
        <begin position="245"/>
        <end position="272"/>
    </location>
</feature>
<feature type="domain" description="SLC41A/MgtE integral membrane" evidence="11">
    <location>
        <begin position="384"/>
        <end position="523"/>
    </location>
</feature>
<evidence type="ECO:0000256" key="6">
    <source>
        <dbReference type="ARBA" id="ARBA00022989"/>
    </source>
</evidence>
<evidence type="ECO:0000256" key="7">
    <source>
        <dbReference type="ARBA" id="ARBA00023065"/>
    </source>
</evidence>
<dbReference type="Pfam" id="PF01769">
    <property type="entry name" value="MgtE"/>
    <property type="match status" value="2"/>
</dbReference>
<dbReference type="InterPro" id="IPR006667">
    <property type="entry name" value="SLC41_membr_dom"/>
</dbReference>
<evidence type="ECO:0000313" key="12">
    <source>
        <dbReference type="EMBL" id="KAI0303295.1"/>
    </source>
</evidence>
<comment type="caution">
    <text evidence="12">The sequence shown here is derived from an EMBL/GenBank/DDBJ whole genome shotgun (WGS) entry which is preliminary data.</text>
</comment>
<accession>A0AAD4M5J3</accession>
<sequence length="540" mass="58061">MDGLEEMAHPSPTTSSLEFQHNDIEMSRLTQIPATTQDSYKPGVTHQTIRDDYDSDEDGDSGERTLLNQNVQARWNEKDSVVFWKQTCSIAVETLPTLLFTTVGIVFTGELFDKISHWKAMTSVNELILIVPVILNLKGNIEMNLSSRLGTASHMGDLDIPSVRNALILGNLALLQVQAAVVSFIAACLSFLLSELIPGVGEESLPMDTRSSFHYARSTSLSHSQRRPRPAPLPAGAPKSGFNEFMVVASTAMSAACLSAVLLGSFMSFLVVLCRKLGRDPDNIAPPIASCLGDLVTVTLLGAMSTVLILSIGTPAPYVVISIVALCGTVCAVIVGKNEHVRPLLREGWTPLLGAMVITSASGIVLDLFVSRYDGYALLAVAFGGIPGGTGSIFVSRLSTALHAAAPAVHDNPTSDSMGITTPSGRSRSEPTPRVVMLVLLVVSIPVGLIYFFVLRVLTWLTAPFAFSIIALFFLCIAITISLAVAYILTNYLWRHGYDPDVYALPIHSAFMDLLGQLLLVSCFELASAVGLRVRSRPKA</sequence>
<dbReference type="Gene3D" id="1.10.357.20">
    <property type="entry name" value="SLC41 divalent cation transporters, integral membrane domain"/>
    <property type="match status" value="2"/>
</dbReference>
<keyword evidence="3" id="KW-0813">Transport</keyword>
<feature type="region of interest" description="Disordered" evidence="9">
    <location>
        <begin position="1"/>
        <end position="20"/>
    </location>
</feature>
<dbReference type="AlphaFoldDB" id="A0AAD4M5J3"/>
<dbReference type="InterPro" id="IPR045349">
    <property type="entry name" value="SLC41A1-3"/>
</dbReference>
<reference evidence="12" key="1">
    <citation type="journal article" date="2022" name="New Phytol.">
        <title>Evolutionary transition to the ectomycorrhizal habit in the genomes of a hyperdiverse lineage of mushroom-forming fungi.</title>
        <authorList>
            <person name="Looney B."/>
            <person name="Miyauchi S."/>
            <person name="Morin E."/>
            <person name="Drula E."/>
            <person name="Courty P.E."/>
            <person name="Kohler A."/>
            <person name="Kuo A."/>
            <person name="LaButti K."/>
            <person name="Pangilinan J."/>
            <person name="Lipzen A."/>
            <person name="Riley R."/>
            <person name="Andreopoulos W."/>
            <person name="He G."/>
            <person name="Johnson J."/>
            <person name="Nolan M."/>
            <person name="Tritt A."/>
            <person name="Barry K.W."/>
            <person name="Grigoriev I.V."/>
            <person name="Nagy L.G."/>
            <person name="Hibbett D."/>
            <person name="Henrissat B."/>
            <person name="Matheny P.B."/>
            <person name="Labbe J."/>
            <person name="Martin F.M."/>
        </authorList>
    </citation>
    <scope>NUCLEOTIDE SEQUENCE</scope>
    <source>
        <strain evidence="12">BPL690</strain>
    </source>
</reference>
<keyword evidence="7" id="KW-0406">Ion transport</keyword>
<evidence type="ECO:0000256" key="1">
    <source>
        <dbReference type="ARBA" id="ARBA00004141"/>
    </source>
</evidence>
<dbReference type="EMBL" id="WTXG01000009">
    <property type="protein sequence ID" value="KAI0303295.1"/>
    <property type="molecule type" value="Genomic_DNA"/>
</dbReference>
<evidence type="ECO:0000256" key="2">
    <source>
        <dbReference type="ARBA" id="ARBA00009749"/>
    </source>
</evidence>
<dbReference type="PANTHER" id="PTHR16228">
    <property type="entry name" value="DIVALENT CATION TRANSPORTER SOLUTE CARRIER FAMILY 41"/>
    <property type="match status" value="1"/>
</dbReference>
<evidence type="ECO:0000256" key="4">
    <source>
        <dbReference type="ARBA" id="ARBA00022692"/>
    </source>
</evidence>
<feature type="transmembrane region" description="Helical" evidence="10">
    <location>
        <begin position="376"/>
        <end position="395"/>
    </location>
</feature>
<gene>
    <name evidence="12" type="ORF">B0F90DRAFT_1816136</name>
</gene>
<keyword evidence="13" id="KW-1185">Reference proteome</keyword>
<feature type="domain" description="SLC41A/MgtE integral membrane" evidence="11">
    <location>
        <begin position="131"/>
        <end position="301"/>
    </location>
</feature>
<feature type="region of interest" description="Disordered" evidence="9">
    <location>
        <begin position="35"/>
        <end position="61"/>
    </location>
</feature>
<name>A0AAD4M5J3_9AGAM</name>
<keyword evidence="4 10" id="KW-0812">Transmembrane</keyword>
<proteinExistence type="inferred from homology"/>
<evidence type="ECO:0000313" key="13">
    <source>
        <dbReference type="Proteomes" id="UP001203297"/>
    </source>
</evidence>
<protein>
    <recommendedName>
        <fullName evidence="11">SLC41A/MgtE integral membrane domain-containing protein</fullName>
    </recommendedName>
</protein>
<evidence type="ECO:0000256" key="8">
    <source>
        <dbReference type="ARBA" id="ARBA00023136"/>
    </source>
</evidence>
<dbReference type="Proteomes" id="UP001203297">
    <property type="component" value="Unassembled WGS sequence"/>
</dbReference>
<comment type="subcellular location">
    <subcellularLocation>
        <location evidence="1">Membrane</location>
        <topology evidence="1">Multi-pass membrane protein</topology>
    </subcellularLocation>
</comment>
<keyword evidence="8 10" id="KW-0472">Membrane</keyword>
<organism evidence="12 13">
    <name type="scientific">Multifurca ochricompacta</name>
    <dbReference type="NCBI Taxonomy" id="376703"/>
    <lineage>
        <taxon>Eukaryota</taxon>
        <taxon>Fungi</taxon>
        <taxon>Dikarya</taxon>
        <taxon>Basidiomycota</taxon>
        <taxon>Agaricomycotina</taxon>
        <taxon>Agaricomycetes</taxon>
        <taxon>Russulales</taxon>
        <taxon>Russulaceae</taxon>
        <taxon>Multifurca</taxon>
    </lineage>
</organism>
<feature type="transmembrane region" description="Helical" evidence="10">
    <location>
        <begin position="466"/>
        <end position="489"/>
    </location>
</feature>
<feature type="transmembrane region" description="Helical" evidence="10">
    <location>
        <begin position="435"/>
        <end position="454"/>
    </location>
</feature>
<evidence type="ECO:0000256" key="3">
    <source>
        <dbReference type="ARBA" id="ARBA00022448"/>
    </source>
</evidence>
<dbReference type="GO" id="GO:0008324">
    <property type="term" value="F:monoatomic cation transmembrane transporter activity"/>
    <property type="evidence" value="ECO:0007669"/>
    <property type="project" value="InterPro"/>
</dbReference>
<feature type="transmembrane region" description="Helical" evidence="10">
    <location>
        <begin position="316"/>
        <end position="336"/>
    </location>
</feature>
<dbReference type="SUPFAM" id="SSF161093">
    <property type="entry name" value="MgtE membrane domain-like"/>
    <property type="match status" value="2"/>
</dbReference>
<dbReference type="GO" id="GO:0005886">
    <property type="term" value="C:plasma membrane"/>
    <property type="evidence" value="ECO:0007669"/>
    <property type="project" value="TreeGrafter"/>
</dbReference>
<keyword evidence="5" id="KW-0460">Magnesium</keyword>
<evidence type="ECO:0000256" key="9">
    <source>
        <dbReference type="SAM" id="MobiDB-lite"/>
    </source>
</evidence>
<evidence type="ECO:0000256" key="5">
    <source>
        <dbReference type="ARBA" id="ARBA00022842"/>
    </source>
</evidence>
<comment type="similarity">
    <text evidence="2">Belongs to the SLC41A transporter family.</text>
</comment>
<evidence type="ECO:0000256" key="10">
    <source>
        <dbReference type="SAM" id="Phobius"/>
    </source>
</evidence>
<keyword evidence="6 10" id="KW-1133">Transmembrane helix</keyword>
<feature type="transmembrane region" description="Helical" evidence="10">
    <location>
        <begin position="348"/>
        <end position="370"/>
    </location>
</feature>
<dbReference type="InterPro" id="IPR036739">
    <property type="entry name" value="SLC41_membr_dom_sf"/>
</dbReference>
<feature type="transmembrane region" description="Helical" evidence="10">
    <location>
        <begin position="284"/>
        <end position="310"/>
    </location>
</feature>